<keyword evidence="4 6" id="KW-0732">Signal</keyword>
<keyword evidence="9" id="KW-1185">Reference proteome</keyword>
<evidence type="ECO:0000256" key="1">
    <source>
        <dbReference type="ARBA" id="ARBA00004418"/>
    </source>
</evidence>
<dbReference type="Pfam" id="PF00497">
    <property type="entry name" value="SBP_bac_3"/>
    <property type="match status" value="1"/>
</dbReference>
<comment type="caution">
    <text evidence="8">The sequence shown here is derived from an EMBL/GenBank/DDBJ whole genome shotgun (WGS) entry which is preliminary data.</text>
</comment>
<name>A0A366E4L2_9HYPH</name>
<evidence type="ECO:0000256" key="5">
    <source>
        <dbReference type="ARBA" id="ARBA00022764"/>
    </source>
</evidence>
<dbReference type="GO" id="GO:0030288">
    <property type="term" value="C:outer membrane-bounded periplasmic space"/>
    <property type="evidence" value="ECO:0007669"/>
    <property type="project" value="InterPro"/>
</dbReference>
<proteinExistence type="inferred from homology"/>
<dbReference type="NCBIfam" id="TIGR01096">
    <property type="entry name" value="3A0103s03R"/>
    <property type="match status" value="1"/>
</dbReference>
<dbReference type="Proteomes" id="UP000252893">
    <property type="component" value="Unassembled WGS sequence"/>
</dbReference>
<evidence type="ECO:0000256" key="2">
    <source>
        <dbReference type="ARBA" id="ARBA00010333"/>
    </source>
</evidence>
<feature type="signal peptide" evidence="6">
    <location>
        <begin position="1"/>
        <end position="22"/>
    </location>
</feature>
<dbReference type="OrthoDB" id="9807134at2"/>
<reference evidence="8 9" key="1">
    <citation type="submission" date="2018-06" db="EMBL/GenBank/DDBJ databases">
        <title>Genomic Encyclopedia of Type Strains, Phase IV (KMG-IV): sequencing the most valuable type-strain genomes for metagenomic binning, comparative biology and taxonomic classification.</title>
        <authorList>
            <person name="Goeker M."/>
        </authorList>
    </citation>
    <scope>NUCLEOTIDE SEQUENCE [LARGE SCALE GENOMIC DNA]</scope>
    <source>
        <strain evidence="8 9">DSM 25619</strain>
    </source>
</reference>
<accession>A0A366E4L2</accession>
<dbReference type="EMBL" id="QNRH01000002">
    <property type="protein sequence ID" value="RBO97310.1"/>
    <property type="molecule type" value="Genomic_DNA"/>
</dbReference>
<dbReference type="RefSeq" id="WP_113943338.1">
    <property type="nucleotide sequence ID" value="NZ_JBHEEG010000002.1"/>
</dbReference>
<dbReference type="Gene3D" id="3.40.190.10">
    <property type="entry name" value="Periplasmic binding protein-like II"/>
    <property type="match status" value="2"/>
</dbReference>
<organism evidence="8 9">
    <name type="scientific">Pseudochrobactrum asaccharolyticum</name>
    <dbReference type="NCBI Taxonomy" id="354351"/>
    <lineage>
        <taxon>Bacteria</taxon>
        <taxon>Pseudomonadati</taxon>
        <taxon>Pseudomonadota</taxon>
        <taxon>Alphaproteobacteria</taxon>
        <taxon>Hyphomicrobiales</taxon>
        <taxon>Brucellaceae</taxon>
        <taxon>Pseudochrobactrum</taxon>
    </lineage>
</organism>
<comment type="similarity">
    <text evidence="2">Belongs to the bacterial solute-binding protein 3 family.</text>
</comment>
<evidence type="ECO:0000256" key="3">
    <source>
        <dbReference type="ARBA" id="ARBA00022448"/>
    </source>
</evidence>
<dbReference type="SMART" id="SM00062">
    <property type="entry name" value="PBPb"/>
    <property type="match status" value="1"/>
</dbReference>
<dbReference type="PANTHER" id="PTHR35936">
    <property type="entry name" value="MEMBRANE-BOUND LYTIC MUREIN TRANSGLYCOSYLASE F"/>
    <property type="match status" value="1"/>
</dbReference>
<dbReference type="AlphaFoldDB" id="A0A366E4L2"/>
<protein>
    <submittedName>
        <fullName evidence="8">Amino acid ABC transporter substrate-binding protein (PAAT family)</fullName>
    </submittedName>
</protein>
<evidence type="ECO:0000259" key="7">
    <source>
        <dbReference type="SMART" id="SM00062"/>
    </source>
</evidence>
<gene>
    <name evidence="8" type="ORF">DFR47_10291</name>
</gene>
<keyword evidence="3" id="KW-0813">Transport</keyword>
<evidence type="ECO:0000313" key="8">
    <source>
        <dbReference type="EMBL" id="RBO97310.1"/>
    </source>
</evidence>
<dbReference type="SUPFAM" id="SSF53850">
    <property type="entry name" value="Periplasmic binding protein-like II"/>
    <property type="match status" value="1"/>
</dbReference>
<dbReference type="PANTHER" id="PTHR35936:SF17">
    <property type="entry name" value="ARGININE-BINDING EXTRACELLULAR PROTEIN ARTP"/>
    <property type="match status" value="1"/>
</dbReference>
<comment type="subcellular location">
    <subcellularLocation>
        <location evidence="1">Periplasm</location>
    </subcellularLocation>
</comment>
<feature type="chain" id="PRO_5016833838" evidence="6">
    <location>
        <begin position="23"/>
        <end position="255"/>
    </location>
</feature>
<dbReference type="InterPro" id="IPR005768">
    <property type="entry name" value="Lys_Arg_Orn-bd"/>
</dbReference>
<feature type="domain" description="Solute-binding protein family 3/N-terminal" evidence="7">
    <location>
        <begin position="24"/>
        <end position="251"/>
    </location>
</feature>
<keyword evidence="5" id="KW-0574">Periplasm</keyword>
<evidence type="ECO:0000313" key="9">
    <source>
        <dbReference type="Proteomes" id="UP000252893"/>
    </source>
</evidence>
<dbReference type="InterPro" id="IPR001638">
    <property type="entry name" value="Solute-binding_3/MltF_N"/>
</dbReference>
<sequence>MKLKLITLLAAGTALFAGQALAEKINIAVEGAYPPFSYVDNAGKPVGFDVDIAEALCTQAKLDCNIVTQEWDGLIPGLNAKKYSAIVASMTITDERRQVVDFTDSYYRSPVRFMAAKGAEFDFAKGGLRGKTIGVQSGTVYDKWLAETYPDAEVRSYPSTEEHNADLMSGRVDLVVTDALALLGGFLQTPEGKNYDLTGPDLTDRRLIGDGVGIAVRKGDDALRETLNKAITAIRADGTYDKINKKYFPIDIFGR</sequence>
<evidence type="ECO:0000256" key="6">
    <source>
        <dbReference type="SAM" id="SignalP"/>
    </source>
</evidence>
<evidence type="ECO:0000256" key="4">
    <source>
        <dbReference type="ARBA" id="ARBA00022729"/>
    </source>
</evidence>